<dbReference type="Gene3D" id="3.30.559.10">
    <property type="entry name" value="Chloramphenicol acetyltransferase-like domain"/>
    <property type="match status" value="1"/>
</dbReference>
<keyword evidence="3" id="KW-0597">Phosphoprotein</keyword>
<dbReference type="GO" id="GO:0043041">
    <property type="term" value="P:amino acid activation for nonribosomal peptide biosynthetic process"/>
    <property type="evidence" value="ECO:0007669"/>
    <property type="project" value="TreeGrafter"/>
</dbReference>
<protein>
    <submittedName>
        <fullName evidence="5">AMP-dependent synthetase and ligase</fullName>
    </submittedName>
</protein>
<dbReference type="Pfam" id="PF00668">
    <property type="entry name" value="Condensation"/>
    <property type="match status" value="1"/>
</dbReference>
<dbReference type="InterPro" id="IPR045851">
    <property type="entry name" value="AMP-bd_C_sf"/>
</dbReference>
<dbReference type="GO" id="GO:0005737">
    <property type="term" value="C:cytoplasm"/>
    <property type="evidence" value="ECO:0007669"/>
    <property type="project" value="TreeGrafter"/>
</dbReference>
<reference evidence="5" key="1">
    <citation type="submission" date="2007-06" db="EMBL/GenBank/DDBJ databases">
        <title>Complete sequence of Marinomonas sp. MWYL1.</title>
        <authorList>
            <consortium name="US DOE Joint Genome Institute"/>
            <person name="Copeland A."/>
            <person name="Lucas S."/>
            <person name="Lapidus A."/>
            <person name="Barry K."/>
            <person name="Glavina del Rio T."/>
            <person name="Dalin E."/>
            <person name="Tice H."/>
            <person name="Pitluck S."/>
            <person name="Kiss H."/>
            <person name="Brettin T."/>
            <person name="Bruce D."/>
            <person name="Detter J.C."/>
            <person name="Han C."/>
            <person name="Schmutz J."/>
            <person name="Larimer F."/>
            <person name="Land M."/>
            <person name="Hauser L."/>
            <person name="Kyrpides N."/>
            <person name="Kim E."/>
            <person name="Johnston A.W.B."/>
            <person name="Todd J.D."/>
            <person name="Rogers R."/>
            <person name="Wexler M."/>
            <person name="Bond P.L."/>
            <person name="Li Y."/>
            <person name="Richardson P."/>
        </authorList>
    </citation>
    <scope>NUCLEOTIDE SEQUENCE [LARGE SCALE GENOMIC DNA]</scope>
    <source>
        <strain evidence="5">MWYL1</strain>
    </source>
</reference>
<dbReference type="GO" id="GO:0044550">
    <property type="term" value="P:secondary metabolite biosynthetic process"/>
    <property type="evidence" value="ECO:0007669"/>
    <property type="project" value="TreeGrafter"/>
</dbReference>
<dbReference type="Gene3D" id="3.40.50.1820">
    <property type="entry name" value="alpha/beta hydrolase"/>
    <property type="match status" value="1"/>
</dbReference>
<keyword evidence="2" id="KW-0596">Phosphopantetheine</keyword>
<dbReference type="PANTHER" id="PTHR45527">
    <property type="entry name" value="NONRIBOSOMAL PEPTIDE SYNTHETASE"/>
    <property type="match status" value="1"/>
</dbReference>
<dbReference type="InterPro" id="IPR029058">
    <property type="entry name" value="AB_hydrolase_fold"/>
</dbReference>
<dbReference type="SUPFAM" id="SSF47336">
    <property type="entry name" value="ACP-like"/>
    <property type="match status" value="1"/>
</dbReference>
<dbReference type="Pfam" id="PF00501">
    <property type="entry name" value="AMP-binding"/>
    <property type="match status" value="1"/>
</dbReference>
<dbReference type="EMBL" id="CP000749">
    <property type="protein sequence ID" value="ABR71490.1"/>
    <property type="molecule type" value="Genomic_DNA"/>
</dbReference>
<dbReference type="SUPFAM" id="SSF52777">
    <property type="entry name" value="CoA-dependent acyltransferases"/>
    <property type="match status" value="2"/>
</dbReference>
<dbReference type="InterPro" id="IPR042099">
    <property type="entry name" value="ANL_N_sf"/>
</dbReference>
<dbReference type="InterPro" id="IPR006162">
    <property type="entry name" value="Ppantetheine_attach_site"/>
</dbReference>
<dbReference type="HOGENOM" id="CLU_000022_2_13_6"/>
<dbReference type="Pfam" id="PF00975">
    <property type="entry name" value="Thioesterase"/>
    <property type="match status" value="1"/>
</dbReference>
<dbReference type="SUPFAM" id="SSF56801">
    <property type="entry name" value="Acetyl-CoA synthetase-like"/>
    <property type="match status" value="1"/>
</dbReference>
<evidence type="ECO:0000313" key="5">
    <source>
        <dbReference type="EMBL" id="ABR71490.1"/>
    </source>
</evidence>
<comment type="cofactor">
    <cofactor evidence="1">
        <name>pantetheine 4'-phosphate</name>
        <dbReference type="ChEBI" id="CHEBI:47942"/>
    </cofactor>
</comment>
<organism evidence="5">
    <name type="scientific">Marinomonas sp. (strain MWYL1)</name>
    <dbReference type="NCBI Taxonomy" id="400668"/>
    <lineage>
        <taxon>Bacteria</taxon>
        <taxon>Pseudomonadati</taxon>
        <taxon>Pseudomonadota</taxon>
        <taxon>Gammaproteobacteria</taxon>
        <taxon>Oceanospirillales</taxon>
        <taxon>Oceanospirillaceae</taxon>
        <taxon>Marinomonas</taxon>
    </lineage>
</organism>
<dbReference type="Gene3D" id="1.10.1200.10">
    <property type="entry name" value="ACP-like"/>
    <property type="match status" value="1"/>
</dbReference>
<dbReference type="InterPro" id="IPR009081">
    <property type="entry name" value="PP-bd_ACP"/>
</dbReference>
<dbReference type="PROSITE" id="PS00455">
    <property type="entry name" value="AMP_BINDING"/>
    <property type="match status" value="1"/>
</dbReference>
<dbReference type="InterPro" id="IPR023213">
    <property type="entry name" value="CAT-like_dom_sf"/>
</dbReference>
<evidence type="ECO:0000256" key="2">
    <source>
        <dbReference type="ARBA" id="ARBA00022450"/>
    </source>
</evidence>
<proteinExistence type="predicted"/>
<dbReference type="GO" id="GO:0031177">
    <property type="term" value="F:phosphopantetheine binding"/>
    <property type="evidence" value="ECO:0007669"/>
    <property type="project" value="TreeGrafter"/>
</dbReference>
<dbReference type="Gene3D" id="3.40.50.12780">
    <property type="entry name" value="N-terminal domain of ligase-like"/>
    <property type="match status" value="1"/>
</dbReference>
<dbReference type="PANTHER" id="PTHR45527:SF1">
    <property type="entry name" value="FATTY ACID SYNTHASE"/>
    <property type="match status" value="1"/>
</dbReference>
<feature type="domain" description="Carrier" evidence="4">
    <location>
        <begin position="970"/>
        <end position="1045"/>
    </location>
</feature>
<sequence>MATNPYANFKTIVIEEQLYPLTNIQEQIWITDKLSSSSNGSRHAAWCMPAIYEIEGELDIERISRCFKKLVNNHDVLRYAFKEVEGKPQQYLQDNCDLDVDFIDMSGENNDETVIHINRYLSDFVRTRFDLLKPPLVKVCVLKRSENRNILACLYHHLVADGISIGVIEAEISDMYSNIFDSEHKSGSYLDYITHQQLIDKSEAVKFWVDRLRGSKAVTKLFDRSIDSHIILNPGGDVGFQLNEKHYEVLKEYCVNKHTTPFVYIASLINLLIGKYTNEGDVTLGCPVSGRDIDGFSKSIGCFLNTIAIRTEFLWDDSFEDLIEKTRLEVAEIFDREIPSFKEVVKQLDTLRDIKRNPVFEIMLNYSKVREQCGLAIDECEVTRVTIKNDQPKYPLTFYVTESPAGMSINLNYDSNFISDNWAGEILRQFELVLHETLACPQTRLKDISTIHRKTEEKLGARFSKYPDSEKLEPDSAEQVISKIVENGRSLGEKEALTYNGEMWTYRKLGENIEKVSAMLNDRGYHQRVISIIGFAEPDVVASIIGVMASGNIALTIDASTPKSRISQILQNSAVELLLLGDDVCSDSFSIEEVLHIRELLAGKVVYSNQSPPSVTDVHDIAYILYTSGTTGEPKKVEGRHHGLNNFISWQSREFKVNETDRCSLLTNLSFDVSLRDILLPLYNGATLCIPQIETKNSGEELLTWMNTEKITIANIVPSLASKWLDSCSSVKELTYMRITFFAGEPLHRKFVQRYQTELAHTGLIVNLYGPSETTLAKCWSVVDPLRGSQKVFPVDQVIEGSEVYIAGKSGNRCGIGEIGEIVIRTPFLAIDGESDCFYTGDSGHIGVDGKLYFDGRENEVIKIAGVKVNPLEMESYLSSKNNIAQAVVLAGNKCNDEFMLYAFYTTETGKQIDSSELRFYMRQFVYQSVIPRKFIHLNSIPIKANGKIDKNALRRFGEDFEDNEADYVPPSNNIERRLERIWFEIISNEQIGITADYFALGGDSMGIIRMSSLIRDEFNYSCNPDFIFENNTIRKQAAALSRNVDGEQNQHSSLVALGGKKEANKLYCFHPRAGHALVFNEMLKYLKKDWVLYGFQALGIYDKRPALNNLNDIVDRYLFEISQLDKSETFTFIGYSFGGLVALALSRRLSKLGKNAGVILLDSISPSVNIILSDQEACAGLMMGWSSDKTNEELKEMLFNLGREQLIDFVTDFRQCHEPLKNAQAAIDFKRELKVYLAHGDVIRENMNFEYEGDVVLLQAKQSEKLFGEYNGWENNIKGNIDVFPVEGDHESILNKEYVGRVSQIITNCLGRA</sequence>
<dbReference type="PROSITE" id="PS00012">
    <property type="entry name" value="PHOSPHOPANTETHEINE"/>
    <property type="match status" value="1"/>
</dbReference>
<dbReference type="GO" id="GO:0016874">
    <property type="term" value="F:ligase activity"/>
    <property type="evidence" value="ECO:0007669"/>
    <property type="project" value="UniProtKB-KW"/>
</dbReference>
<dbReference type="eggNOG" id="COG3319">
    <property type="taxonomic scope" value="Bacteria"/>
</dbReference>
<keyword evidence="5" id="KW-0436">Ligase</keyword>
<dbReference type="SUPFAM" id="SSF53474">
    <property type="entry name" value="alpha/beta-Hydrolases"/>
    <property type="match status" value="1"/>
</dbReference>
<dbReference type="KEGG" id="mmw:Mmwyl1_2573"/>
<dbReference type="InterPro" id="IPR001031">
    <property type="entry name" value="Thioesterase"/>
</dbReference>
<dbReference type="eggNOG" id="COG1020">
    <property type="taxonomic scope" value="Bacteria"/>
</dbReference>
<dbReference type="InterPro" id="IPR020845">
    <property type="entry name" value="AMP-binding_CS"/>
</dbReference>
<dbReference type="InterPro" id="IPR000873">
    <property type="entry name" value="AMP-dep_synth/lig_dom"/>
</dbReference>
<dbReference type="Gene3D" id="3.30.559.30">
    <property type="entry name" value="Nonribosomal peptide synthetase, condensation domain"/>
    <property type="match status" value="1"/>
</dbReference>
<dbReference type="Gene3D" id="3.30.300.30">
    <property type="match status" value="1"/>
</dbReference>
<gene>
    <name evidence="5" type="ordered locus">Mmwyl1_2573</name>
</gene>
<evidence type="ECO:0000259" key="4">
    <source>
        <dbReference type="PROSITE" id="PS50075"/>
    </source>
</evidence>
<dbReference type="Pfam" id="PF00550">
    <property type="entry name" value="PP-binding"/>
    <property type="match status" value="1"/>
</dbReference>
<dbReference type="STRING" id="400668.Mmwyl1_2573"/>
<dbReference type="InterPro" id="IPR036736">
    <property type="entry name" value="ACP-like_sf"/>
</dbReference>
<dbReference type="OrthoDB" id="9757559at2"/>
<accession>A6VYG1</accession>
<evidence type="ECO:0000256" key="1">
    <source>
        <dbReference type="ARBA" id="ARBA00001957"/>
    </source>
</evidence>
<dbReference type="InterPro" id="IPR001242">
    <property type="entry name" value="Condensation_dom"/>
</dbReference>
<evidence type="ECO:0000256" key="3">
    <source>
        <dbReference type="ARBA" id="ARBA00022553"/>
    </source>
</evidence>
<name>A6VYG1_MARMS</name>
<dbReference type="PROSITE" id="PS50075">
    <property type="entry name" value="CARRIER"/>
    <property type="match status" value="1"/>
</dbReference>